<dbReference type="KEGG" id="cmos:111453722"/>
<dbReference type="InterPro" id="IPR013320">
    <property type="entry name" value="ConA-like_dom_sf"/>
</dbReference>
<dbReference type="AlphaFoldDB" id="A0A6J1GFL0"/>
<feature type="domain" description="Legume lectin" evidence="5">
    <location>
        <begin position="35"/>
        <end position="284"/>
    </location>
</feature>
<evidence type="ECO:0000256" key="3">
    <source>
        <dbReference type="SAM" id="Phobius"/>
    </source>
</evidence>
<dbReference type="PANTHER" id="PTHR32401:SF16">
    <property type="entry name" value="CONCANAVALIN A-LIKE LECTIN FAMILY PROTEIN"/>
    <property type="match status" value="1"/>
</dbReference>
<proteinExistence type="inferred from homology"/>
<evidence type="ECO:0000256" key="1">
    <source>
        <dbReference type="ARBA" id="ARBA00007606"/>
    </source>
</evidence>
<organism evidence="6 7">
    <name type="scientific">Cucurbita moschata</name>
    <name type="common">Winter crookneck squash</name>
    <name type="synonym">Cucurbita pepo var. moschata</name>
    <dbReference type="NCBI Taxonomy" id="3662"/>
    <lineage>
        <taxon>Eukaryota</taxon>
        <taxon>Viridiplantae</taxon>
        <taxon>Streptophyta</taxon>
        <taxon>Embryophyta</taxon>
        <taxon>Tracheophyta</taxon>
        <taxon>Spermatophyta</taxon>
        <taxon>Magnoliopsida</taxon>
        <taxon>eudicotyledons</taxon>
        <taxon>Gunneridae</taxon>
        <taxon>Pentapetalae</taxon>
        <taxon>rosids</taxon>
        <taxon>fabids</taxon>
        <taxon>Cucurbitales</taxon>
        <taxon>Cucurbitaceae</taxon>
        <taxon>Cucurbiteae</taxon>
        <taxon>Cucurbita</taxon>
    </lineage>
</organism>
<dbReference type="SUPFAM" id="SSF49899">
    <property type="entry name" value="Concanavalin A-like lectins/glucanases"/>
    <property type="match status" value="1"/>
</dbReference>
<dbReference type="Pfam" id="PF00139">
    <property type="entry name" value="Lectin_legB"/>
    <property type="match status" value="1"/>
</dbReference>
<protein>
    <submittedName>
        <fullName evidence="7">L-type lectin-domain containing receptor kinase IV.4-like</fullName>
    </submittedName>
</protein>
<evidence type="ECO:0000256" key="2">
    <source>
        <dbReference type="ARBA" id="ARBA00022734"/>
    </source>
</evidence>
<keyword evidence="6" id="KW-1185">Reference proteome</keyword>
<keyword evidence="4" id="KW-0732">Signal</keyword>
<dbReference type="Proteomes" id="UP000504609">
    <property type="component" value="Unplaced"/>
</dbReference>
<accession>A0A6J1GFL0</accession>
<keyword evidence="3" id="KW-0472">Membrane</keyword>
<dbReference type="GO" id="GO:0030246">
    <property type="term" value="F:carbohydrate binding"/>
    <property type="evidence" value="ECO:0007669"/>
    <property type="project" value="UniProtKB-KW"/>
</dbReference>
<evidence type="ECO:0000313" key="7">
    <source>
        <dbReference type="RefSeq" id="XP_022950707.1"/>
    </source>
</evidence>
<dbReference type="CDD" id="cd06899">
    <property type="entry name" value="lectin_legume_LecRK_Arcelin_ConA"/>
    <property type="match status" value="1"/>
</dbReference>
<reference evidence="7" key="1">
    <citation type="submission" date="2025-08" db="UniProtKB">
        <authorList>
            <consortium name="RefSeq"/>
        </authorList>
    </citation>
    <scope>IDENTIFICATION</scope>
    <source>
        <tissue evidence="7">Young leaves</tissue>
    </source>
</reference>
<dbReference type="RefSeq" id="XP_022950707.1">
    <property type="nucleotide sequence ID" value="XM_023094939.1"/>
</dbReference>
<keyword evidence="3" id="KW-0812">Transmembrane</keyword>
<name>A0A6J1GFL0_CUCMO</name>
<dbReference type="InterPro" id="IPR050258">
    <property type="entry name" value="Leguminous_Lectin"/>
</dbReference>
<dbReference type="PANTHER" id="PTHR32401">
    <property type="entry name" value="CONCANAVALIN A-LIKE LECTIN FAMILY PROTEIN"/>
    <property type="match status" value="1"/>
</dbReference>
<feature type="signal peptide" evidence="4">
    <location>
        <begin position="1"/>
        <end position="30"/>
    </location>
</feature>
<evidence type="ECO:0000256" key="4">
    <source>
        <dbReference type="SAM" id="SignalP"/>
    </source>
</evidence>
<comment type="similarity">
    <text evidence="1">Belongs to the leguminous lectin family.</text>
</comment>
<keyword evidence="3" id="KW-1133">Transmembrane helix</keyword>
<dbReference type="Gene3D" id="2.60.120.200">
    <property type="match status" value="1"/>
</dbReference>
<feature type="transmembrane region" description="Helical" evidence="3">
    <location>
        <begin position="312"/>
        <end position="334"/>
    </location>
</feature>
<dbReference type="GeneID" id="111453722"/>
<gene>
    <name evidence="7" type="primary">LOC111453722</name>
</gene>
<keyword evidence="2" id="KW-0430">Lectin</keyword>
<sequence length="377" mass="41188">MAAFHLSNSFPSPTISIFLFFFLLFKSIDSLSSPSFSLSGFRGDPQFELNVALYGDAAVVGDGSALSLSGPVSSSAGRIVYKKPIRLVRGKSRRFMSFSTDFLFSLSPNTRGEGGLGFVIVPSSFNVSAFGNGPFGLHFGSEKKQKMNMIVVKFGTSYDSENGDLIRTVVGIDMGYKSNVSIAGSGIVSNSSSALIREKILHAWIDYEVGSRQLEVRLAENSENKRPSVPLLSFPIDLSQIWGEDEEVVVGLSSSNGNSSSQPCLVYSWSFKLKSIPNWMHSEPLDPKTIAIARESEPQIVVKDGKNCLMRVVSGMIFGTGCGALTAFVALYLWSIFGHRRAVVPEEYAMQQMDVKYEKVVVLDKGIEDYGKKKVDV</sequence>
<feature type="chain" id="PRO_5026737014" evidence="4">
    <location>
        <begin position="31"/>
        <end position="377"/>
    </location>
</feature>
<evidence type="ECO:0000259" key="5">
    <source>
        <dbReference type="Pfam" id="PF00139"/>
    </source>
</evidence>
<evidence type="ECO:0000313" key="6">
    <source>
        <dbReference type="Proteomes" id="UP000504609"/>
    </source>
</evidence>
<dbReference type="InterPro" id="IPR001220">
    <property type="entry name" value="Legume_lectin_dom"/>
</dbReference>